<dbReference type="Gene3D" id="2.170.130.10">
    <property type="entry name" value="TonB-dependent receptor, plug domain"/>
    <property type="match status" value="1"/>
</dbReference>
<evidence type="ECO:0000256" key="2">
    <source>
        <dbReference type="ARBA" id="ARBA00022448"/>
    </source>
</evidence>
<feature type="non-terminal residue" evidence="7">
    <location>
        <position position="386"/>
    </location>
</feature>
<keyword evidence="4" id="KW-0472">Membrane</keyword>
<keyword evidence="2" id="KW-0813">Transport</keyword>
<dbReference type="PROSITE" id="PS52016">
    <property type="entry name" value="TONB_DEPENDENT_REC_3"/>
    <property type="match status" value="1"/>
</dbReference>
<evidence type="ECO:0000256" key="4">
    <source>
        <dbReference type="ARBA" id="ARBA00023136"/>
    </source>
</evidence>
<sequence>MLLRIVIILLLITSSSSAESLKDCEWSNKKGVPCLTISKTPNTSAYSELGINKTIITKQDIINSGAIDTVDVFQLVSGLDVFQSGPKGQSTSIFTRGAESNHTLVMINGIAINDQSVTDGQHDFGQDFIQTIQQIEIYKGSGGAHFGPSAIAGAINFITTIDYTNSYSASGFNGKNNSFDGNYTKITNNGWHLNIKGATTRSETDSSIADGNEDDGVENVQVNLNGEKWINDNLKLKTLLYYRGTQADYDGSSTSEKGYFSDNRMHLFQTSLDHKSKKSENTLVFHYHNYDRGYENIDGTAVLDEYDSESFVVKGERKIIPTNEKFSFGYGSEYKYDWGTFENKGSYIASTKGHMKDLGFFANVGYKLKENSILSFYGRSDDHNTT</sequence>
<comment type="subcellular location">
    <subcellularLocation>
        <location evidence="1">Cell outer membrane</location>
        <topology evidence="1">Multi-pass membrane protein</topology>
    </subcellularLocation>
</comment>
<dbReference type="InterPro" id="IPR012910">
    <property type="entry name" value="Plug_dom"/>
</dbReference>
<dbReference type="SUPFAM" id="SSF56935">
    <property type="entry name" value="Porins"/>
    <property type="match status" value="1"/>
</dbReference>
<dbReference type="EMBL" id="UINC01077276">
    <property type="protein sequence ID" value="SVC17259.1"/>
    <property type="molecule type" value="Genomic_DNA"/>
</dbReference>
<evidence type="ECO:0000256" key="5">
    <source>
        <dbReference type="ARBA" id="ARBA00023237"/>
    </source>
</evidence>
<gene>
    <name evidence="7" type="ORF">METZ01_LOCUS270113</name>
</gene>
<dbReference type="PANTHER" id="PTHR30069">
    <property type="entry name" value="TONB-DEPENDENT OUTER MEMBRANE RECEPTOR"/>
    <property type="match status" value="1"/>
</dbReference>
<feature type="domain" description="TonB-dependent receptor plug" evidence="6">
    <location>
        <begin position="51"/>
        <end position="154"/>
    </location>
</feature>
<keyword evidence="5" id="KW-0998">Cell outer membrane</keyword>
<dbReference type="GO" id="GO:0009279">
    <property type="term" value="C:cell outer membrane"/>
    <property type="evidence" value="ECO:0007669"/>
    <property type="project" value="UniProtKB-SubCell"/>
</dbReference>
<dbReference type="PANTHER" id="PTHR30069:SF37">
    <property type="entry name" value="FERRIC VIBRIOBACTIN RECEPTOR VIUA"/>
    <property type="match status" value="1"/>
</dbReference>
<evidence type="ECO:0000259" key="6">
    <source>
        <dbReference type="Pfam" id="PF07715"/>
    </source>
</evidence>
<evidence type="ECO:0000256" key="3">
    <source>
        <dbReference type="ARBA" id="ARBA00022692"/>
    </source>
</evidence>
<accession>A0A382JZK1</accession>
<keyword evidence="3" id="KW-0812">Transmembrane</keyword>
<dbReference type="Gene3D" id="2.40.170.20">
    <property type="entry name" value="TonB-dependent receptor, beta-barrel domain"/>
    <property type="match status" value="1"/>
</dbReference>
<dbReference type="InterPro" id="IPR039426">
    <property type="entry name" value="TonB-dep_rcpt-like"/>
</dbReference>
<organism evidence="7">
    <name type="scientific">marine metagenome</name>
    <dbReference type="NCBI Taxonomy" id="408172"/>
    <lineage>
        <taxon>unclassified sequences</taxon>
        <taxon>metagenomes</taxon>
        <taxon>ecological metagenomes</taxon>
    </lineage>
</organism>
<evidence type="ECO:0000313" key="7">
    <source>
        <dbReference type="EMBL" id="SVC17259.1"/>
    </source>
</evidence>
<dbReference type="GO" id="GO:0044718">
    <property type="term" value="P:siderophore transmembrane transport"/>
    <property type="evidence" value="ECO:0007669"/>
    <property type="project" value="TreeGrafter"/>
</dbReference>
<reference evidence="7" key="1">
    <citation type="submission" date="2018-05" db="EMBL/GenBank/DDBJ databases">
        <authorList>
            <person name="Lanie J.A."/>
            <person name="Ng W.-L."/>
            <person name="Kazmierczak K.M."/>
            <person name="Andrzejewski T.M."/>
            <person name="Davidsen T.M."/>
            <person name="Wayne K.J."/>
            <person name="Tettelin H."/>
            <person name="Glass J.I."/>
            <person name="Rusch D."/>
            <person name="Podicherti R."/>
            <person name="Tsui H.-C.T."/>
            <person name="Winkler M.E."/>
        </authorList>
    </citation>
    <scope>NUCLEOTIDE SEQUENCE</scope>
</reference>
<dbReference type="GO" id="GO:0015344">
    <property type="term" value="F:siderophore uptake transmembrane transporter activity"/>
    <property type="evidence" value="ECO:0007669"/>
    <property type="project" value="TreeGrafter"/>
</dbReference>
<evidence type="ECO:0000256" key="1">
    <source>
        <dbReference type="ARBA" id="ARBA00004571"/>
    </source>
</evidence>
<dbReference type="AlphaFoldDB" id="A0A382JZK1"/>
<dbReference type="InterPro" id="IPR036942">
    <property type="entry name" value="Beta-barrel_TonB_sf"/>
</dbReference>
<protein>
    <recommendedName>
        <fullName evidence="6">TonB-dependent receptor plug domain-containing protein</fullName>
    </recommendedName>
</protein>
<dbReference type="InterPro" id="IPR037066">
    <property type="entry name" value="Plug_dom_sf"/>
</dbReference>
<name>A0A382JZK1_9ZZZZ</name>
<dbReference type="Pfam" id="PF07715">
    <property type="entry name" value="Plug"/>
    <property type="match status" value="1"/>
</dbReference>
<proteinExistence type="predicted"/>